<dbReference type="InterPro" id="IPR015421">
    <property type="entry name" value="PyrdxlP-dep_Trfase_major"/>
</dbReference>
<evidence type="ECO:0000313" key="5">
    <source>
        <dbReference type="EMBL" id="QHT04818.1"/>
    </source>
</evidence>
<dbReference type="Pfam" id="PF00202">
    <property type="entry name" value="Aminotran_3"/>
    <property type="match status" value="1"/>
</dbReference>
<dbReference type="PANTHER" id="PTHR11986">
    <property type="entry name" value="AMINOTRANSFERASE CLASS III"/>
    <property type="match status" value="1"/>
</dbReference>
<sequence>MTRGLGSILRDSMDRKFIDMQQGIGATSALGHSHPNVVQAVQAQASQLTLSQQNCLGDHELFEEFRHKMTNTLHLNRNPGGLKELSEIILDSTGTGAVETAIKLAYKRKPGRVISLQSAFHGRSLFCSTLGNSSASFKANYPRASDVLNLPENTVDGLWKFLNEQTTLDHVSSIVIEPVQGEGGVKALDREFVSMLKDLQSTGKFTLIADEIQSGYGRTGTWWASEHYDLYPDILVFGKAVGAGMPLAGILTTPEMTSHMSYNELGGTYHGNLLALSAAIATNDVMIRDNILDCVETTGRYIGDKLKRISGVYNVSHPFKGMMLSFNVGLPHTLEVCPPDMADKVVEECANSGLLLLTAKGDTPNIKRLRILPAYNISQYEIDKSIEILDRSIRTVAAQGEKPSKPKTS</sequence>
<dbReference type="Gene3D" id="3.40.640.10">
    <property type="entry name" value="Type I PLP-dependent aspartate aminotransferase-like (Major domain)"/>
    <property type="match status" value="1"/>
</dbReference>
<reference evidence="5" key="1">
    <citation type="journal article" date="2020" name="Nature">
        <title>Giant virus diversity and host interactions through global metagenomics.</title>
        <authorList>
            <person name="Schulz F."/>
            <person name="Roux S."/>
            <person name="Paez-Espino D."/>
            <person name="Jungbluth S."/>
            <person name="Walsh D.A."/>
            <person name="Denef V.J."/>
            <person name="McMahon K.D."/>
            <person name="Konstantinidis K.T."/>
            <person name="Eloe-Fadrosh E.A."/>
            <person name="Kyrpides N.C."/>
            <person name="Woyke T."/>
        </authorList>
    </citation>
    <scope>NUCLEOTIDE SEQUENCE</scope>
    <source>
        <strain evidence="5">GVMAG-M-3300021343-4</strain>
    </source>
</reference>
<proteinExistence type="predicted"/>
<dbReference type="PANTHER" id="PTHR11986:SF79">
    <property type="entry name" value="ACETYLORNITHINE AMINOTRANSFERASE, MITOCHONDRIAL"/>
    <property type="match status" value="1"/>
</dbReference>
<dbReference type="GO" id="GO:0030170">
    <property type="term" value="F:pyridoxal phosphate binding"/>
    <property type="evidence" value="ECO:0007669"/>
    <property type="project" value="InterPro"/>
</dbReference>
<name>A0A6C0CJP1_9ZZZZ</name>
<dbReference type="AlphaFoldDB" id="A0A6C0CJP1"/>
<dbReference type="InterPro" id="IPR015422">
    <property type="entry name" value="PyrdxlP-dep_Trfase_small"/>
</dbReference>
<evidence type="ECO:0000256" key="3">
    <source>
        <dbReference type="ARBA" id="ARBA00022679"/>
    </source>
</evidence>
<organism evidence="5">
    <name type="scientific">viral metagenome</name>
    <dbReference type="NCBI Taxonomy" id="1070528"/>
    <lineage>
        <taxon>unclassified sequences</taxon>
        <taxon>metagenomes</taxon>
        <taxon>organismal metagenomes</taxon>
    </lineage>
</organism>
<evidence type="ECO:0000256" key="4">
    <source>
        <dbReference type="ARBA" id="ARBA00022898"/>
    </source>
</evidence>
<evidence type="ECO:0000256" key="2">
    <source>
        <dbReference type="ARBA" id="ARBA00022576"/>
    </source>
</evidence>
<dbReference type="EMBL" id="MN739439">
    <property type="protein sequence ID" value="QHT04818.1"/>
    <property type="molecule type" value="Genomic_DNA"/>
</dbReference>
<protein>
    <recommendedName>
        <fullName evidence="6">Aminotransferase</fullName>
    </recommendedName>
</protein>
<dbReference type="GO" id="GO:0008483">
    <property type="term" value="F:transaminase activity"/>
    <property type="evidence" value="ECO:0007669"/>
    <property type="project" value="UniProtKB-KW"/>
</dbReference>
<dbReference type="PROSITE" id="PS00600">
    <property type="entry name" value="AA_TRANSFER_CLASS_3"/>
    <property type="match status" value="1"/>
</dbReference>
<dbReference type="InterPro" id="IPR049704">
    <property type="entry name" value="Aminotrans_3_PPA_site"/>
</dbReference>
<keyword evidence="4" id="KW-0663">Pyridoxal phosphate</keyword>
<dbReference type="InterPro" id="IPR005814">
    <property type="entry name" value="Aminotrans_3"/>
</dbReference>
<dbReference type="GO" id="GO:0042802">
    <property type="term" value="F:identical protein binding"/>
    <property type="evidence" value="ECO:0007669"/>
    <property type="project" value="TreeGrafter"/>
</dbReference>
<dbReference type="InterPro" id="IPR050103">
    <property type="entry name" value="Class-III_PLP-dep_AT"/>
</dbReference>
<comment type="cofactor">
    <cofactor evidence="1">
        <name>pyridoxal 5'-phosphate</name>
        <dbReference type="ChEBI" id="CHEBI:597326"/>
    </cofactor>
</comment>
<dbReference type="Gene3D" id="3.90.1150.10">
    <property type="entry name" value="Aspartate Aminotransferase, domain 1"/>
    <property type="match status" value="1"/>
</dbReference>
<dbReference type="PIRSF" id="PIRSF000521">
    <property type="entry name" value="Transaminase_4ab_Lys_Orn"/>
    <property type="match status" value="1"/>
</dbReference>
<dbReference type="InterPro" id="IPR015424">
    <property type="entry name" value="PyrdxlP-dep_Trfase"/>
</dbReference>
<evidence type="ECO:0008006" key="6">
    <source>
        <dbReference type="Google" id="ProtNLM"/>
    </source>
</evidence>
<keyword evidence="3" id="KW-0808">Transferase</keyword>
<accession>A0A6C0CJP1</accession>
<evidence type="ECO:0000256" key="1">
    <source>
        <dbReference type="ARBA" id="ARBA00001933"/>
    </source>
</evidence>
<dbReference type="SUPFAM" id="SSF53383">
    <property type="entry name" value="PLP-dependent transferases"/>
    <property type="match status" value="1"/>
</dbReference>
<keyword evidence="2" id="KW-0032">Aminotransferase</keyword>